<gene>
    <name evidence="1" type="ORF">MSG28_005424</name>
</gene>
<keyword evidence="2" id="KW-1185">Reference proteome</keyword>
<name>A0ACC0JRV9_CHOFU</name>
<dbReference type="EMBL" id="CM046108">
    <property type="protein sequence ID" value="KAI8426655.1"/>
    <property type="molecule type" value="Genomic_DNA"/>
</dbReference>
<dbReference type="Proteomes" id="UP001064048">
    <property type="component" value="Chromosome 8"/>
</dbReference>
<proteinExistence type="predicted"/>
<protein>
    <submittedName>
        <fullName evidence="1">Uncharacterized protein</fullName>
    </submittedName>
</protein>
<reference evidence="1 2" key="1">
    <citation type="journal article" date="2022" name="Genome Biol. Evol.">
        <title>The Spruce Budworm Genome: Reconstructing the Evolutionary History of Antifreeze Proteins.</title>
        <authorList>
            <person name="Beliveau C."/>
            <person name="Gagne P."/>
            <person name="Picq S."/>
            <person name="Vernygora O."/>
            <person name="Keeling C.I."/>
            <person name="Pinkney K."/>
            <person name="Doucet D."/>
            <person name="Wen F."/>
            <person name="Johnston J.S."/>
            <person name="Maaroufi H."/>
            <person name="Boyle B."/>
            <person name="Laroche J."/>
            <person name="Dewar K."/>
            <person name="Juretic N."/>
            <person name="Blackburn G."/>
            <person name="Nisole A."/>
            <person name="Brunet B."/>
            <person name="Brandao M."/>
            <person name="Lumley L."/>
            <person name="Duan J."/>
            <person name="Quan G."/>
            <person name="Lucarotti C.J."/>
            <person name="Roe A.D."/>
            <person name="Sperling F.A.H."/>
            <person name="Levesque R.C."/>
            <person name="Cusson M."/>
        </authorList>
    </citation>
    <scope>NUCLEOTIDE SEQUENCE [LARGE SCALE GENOMIC DNA]</scope>
    <source>
        <strain evidence="1">Glfc:IPQL:Cfum</strain>
    </source>
</reference>
<sequence length="142" mass="14838">MRRFDVVLDCAGLGGAGAGAARLSASFGVYVTLTSPLLRRADALGLAPGAAAAAADLLRENLSAAAPAAPACLPRVRWAFFAPRADDIELLRQLAEQGKFGVSVERAWGWREGAAAYERRRPGPRAREAAARLQPALAAQGT</sequence>
<comment type="caution">
    <text evidence="1">The sequence shown here is derived from an EMBL/GenBank/DDBJ whole genome shotgun (WGS) entry which is preliminary data.</text>
</comment>
<organism evidence="1 2">
    <name type="scientific">Choristoneura fumiferana</name>
    <name type="common">Spruce budworm moth</name>
    <name type="synonym">Archips fumiferana</name>
    <dbReference type="NCBI Taxonomy" id="7141"/>
    <lineage>
        <taxon>Eukaryota</taxon>
        <taxon>Metazoa</taxon>
        <taxon>Ecdysozoa</taxon>
        <taxon>Arthropoda</taxon>
        <taxon>Hexapoda</taxon>
        <taxon>Insecta</taxon>
        <taxon>Pterygota</taxon>
        <taxon>Neoptera</taxon>
        <taxon>Endopterygota</taxon>
        <taxon>Lepidoptera</taxon>
        <taxon>Glossata</taxon>
        <taxon>Ditrysia</taxon>
        <taxon>Tortricoidea</taxon>
        <taxon>Tortricidae</taxon>
        <taxon>Tortricinae</taxon>
        <taxon>Choristoneura</taxon>
    </lineage>
</organism>
<evidence type="ECO:0000313" key="1">
    <source>
        <dbReference type="EMBL" id="KAI8426655.1"/>
    </source>
</evidence>
<accession>A0ACC0JRV9</accession>
<evidence type="ECO:0000313" key="2">
    <source>
        <dbReference type="Proteomes" id="UP001064048"/>
    </source>
</evidence>